<sequence>HDEDIARALIQVYKVVPATDFHMKEIEHMITQMHARGLLQVRRGKWTIGLKMEYGTFVKFHPGYDPRAKVIEQYVQGKGGAGYGEIHSYLCDYLGWVEEPKIVEDLLSEFCQLGVLQESPEGWFSYVKPLEPYQG</sequence>
<comment type="caution">
    <text evidence="1">The sequence shown here is derived from an EMBL/GenBank/DDBJ whole genome shotgun (WGS) entry which is preliminary data.</text>
</comment>
<dbReference type="EMBL" id="BARV01015012">
    <property type="protein sequence ID" value="GAI25828.1"/>
    <property type="molecule type" value="Genomic_DNA"/>
</dbReference>
<name>X1M389_9ZZZZ</name>
<dbReference type="AlphaFoldDB" id="X1M389"/>
<reference evidence="1" key="1">
    <citation type="journal article" date="2014" name="Front. Microbiol.">
        <title>High frequency of phylogenetically diverse reductive dehalogenase-homologous genes in deep subseafloor sedimentary metagenomes.</title>
        <authorList>
            <person name="Kawai M."/>
            <person name="Futagami T."/>
            <person name="Toyoda A."/>
            <person name="Takaki Y."/>
            <person name="Nishi S."/>
            <person name="Hori S."/>
            <person name="Arai W."/>
            <person name="Tsubouchi T."/>
            <person name="Morono Y."/>
            <person name="Uchiyama I."/>
            <person name="Ito T."/>
            <person name="Fujiyama A."/>
            <person name="Inagaki F."/>
            <person name="Takami H."/>
        </authorList>
    </citation>
    <scope>NUCLEOTIDE SEQUENCE</scope>
    <source>
        <strain evidence="1">Expedition CK06-06</strain>
    </source>
</reference>
<organism evidence="1">
    <name type="scientific">marine sediment metagenome</name>
    <dbReference type="NCBI Taxonomy" id="412755"/>
    <lineage>
        <taxon>unclassified sequences</taxon>
        <taxon>metagenomes</taxon>
        <taxon>ecological metagenomes</taxon>
    </lineage>
</organism>
<protein>
    <submittedName>
        <fullName evidence="1">Uncharacterized protein</fullName>
    </submittedName>
</protein>
<feature type="non-terminal residue" evidence="1">
    <location>
        <position position="1"/>
    </location>
</feature>
<proteinExistence type="predicted"/>
<gene>
    <name evidence="1" type="ORF">S06H3_26018</name>
</gene>
<evidence type="ECO:0000313" key="1">
    <source>
        <dbReference type="EMBL" id="GAI25828.1"/>
    </source>
</evidence>
<accession>X1M389</accession>